<keyword evidence="6" id="KW-1185">Reference proteome</keyword>
<dbReference type="NCBIfam" id="TIGR00229">
    <property type="entry name" value="sensory_box"/>
    <property type="match status" value="1"/>
</dbReference>
<dbReference type="EMBL" id="PQWO01000002">
    <property type="protein sequence ID" value="PZD74472.1"/>
    <property type="molecule type" value="Genomic_DNA"/>
</dbReference>
<dbReference type="SUPFAM" id="SSF55073">
    <property type="entry name" value="Nucleotide cyclase"/>
    <property type="match status" value="1"/>
</dbReference>
<comment type="caution">
    <text evidence="5">The sequence shown here is derived from an EMBL/GenBank/DDBJ whole genome shotgun (WGS) entry which is preliminary data.</text>
</comment>
<dbReference type="CDD" id="cd01948">
    <property type="entry name" value="EAL"/>
    <property type="match status" value="1"/>
</dbReference>
<dbReference type="PROSITE" id="PS50887">
    <property type="entry name" value="GGDEF"/>
    <property type="match status" value="1"/>
</dbReference>
<evidence type="ECO:0000313" key="5">
    <source>
        <dbReference type="EMBL" id="PZD74472.1"/>
    </source>
</evidence>
<dbReference type="SMART" id="SM00448">
    <property type="entry name" value="REC"/>
    <property type="match status" value="1"/>
</dbReference>
<dbReference type="InterPro" id="IPR052155">
    <property type="entry name" value="Biofilm_reg_signaling"/>
</dbReference>
<dbReference type="OrthoDB" id="543801at2"/>
<keyword evidence="1" id="KW-0597">Phosphoprotein</keyword>
<feature type="domain" description="GGDEF" evidence="4">
    <location>
        <begin position="289"/>
        <end position="422"/>
    </location>
</feature>
<dbReference type="InterPro" id="IPR000160">
    <property type="entry name" value="GGDEF_dom"/>
</dbReference>
<evidence type="ECO:0000259" key="4">
    <source>
        <dbReference type="PROSITE" id="PS50887"/>
    </source>
</evidence>
<dbReference type="SMART" id="SM00052">
    <property type="entry name" value="EAL"/>
    <property type="match status" value="1"/>
</dbReference>
<dbReference type="FunFam" id="3.20.20.450:FF:000001">
    <property type="entry name" value="Cyclic di-GMP phosphodiesterase yahA"/>
    <property type="match status" value="1"/>
</dbReference>
<dbReference type="InterPro" id="IPR035919">
    <property type="entry name" value="EAL_sf"/>
</dbReference>
<organism evidence="5 6">
    <name type="scientific">Acaryochloris thomasi RCC1774</name>
    <dbReference type="NCBI Taxonomy" id="1764569"/>
    <lineage>
        <taxon>Bacteria</taxon>
        <taxon>Bacillati</taxon>
        <taxon>Cyanobacteriota</taxon>
        <taxon>Cyanophyceae</taxon>
        <taxon>Acaryochloridales</taxon>
        <taxon>Acaryochloridaceae</taxon>
        <taxon>Acaryochloris</taxon>
        <taxon>Acaryochloris thomasi</taxon>
    </lineage>
</organism>
<dbReference type="PANTHER" id="PTHR44757:SF2">
    <property type="entry name" value="BIOFILM ARCHITECTURE MAINTENANCE PROTEIN MBAA"/>
    <property type="match status" value="1"/>
</dbReference>
<evidence type="ECO:0000259" key="3">
    <source>
        <dbReference type="PROSITE" id="PS50883"/>
    </source>
</evidence>
<dbReference type="InterPro" id="IPR029787">
    <property type="entry name" value="Nucleotide_cyclase"/>
</dbReference>
<dbReference type="SUPFAM" id="SSF52172">
    <property type="entry name" value="CheY-like"/>
    <property type="match status" value="1"/>
</dbReference>
<dbReference type="SUPFAM" id="SSF55785">
    <property type="entry name" value="PYP-like sensor domain (PAS domain)"/>
    <property type="match status" value="1"/>
</dbReference>
<dbReference type="Proteomes" id="UP000248857">
    <property type="component" value="Unassembled WGS sequence"/>
</dbReference>
<dbReference type="SUPFAM" id="SSF141868">
    <property type="entry name" value="EAL domain-like"/>
    <property type="match status" value="1"/>
</dbReference>
<evidence type="ECO:0000259" key="2">
    <source>
        <dbReference type="PROSITE" id="PS50110"/>
    </source>
</evidence>
<gene>
    <name evidence="5" type="primary">cph2_7</name>
    <name evidence="5" type="ORF">C1752_01007</name>
</gene>
<dbReference type="Pfam" id="PF00072">
    <property type="entry name" value="Response_reg"/>
    <property type="match status" value="1"/>
</dbReference>
<dbReference type="PROSITE" id="PS50110">
    <property type="entry name" value="RESPONSE_REGULATORY"/>
    <property type="match status" value="1"/>
</dbReference>
<dbReference type="InterPro" id="IPR001789">
    <property type="entry name" value="Sig_transdc_resp-reg_receiver"/>
</dbReference>
<name>A0A2W1JVI9_9CYAN</name>
<dbReference type="Gene3D" id="3.30.450.20">
    <property type="entry name" value="PAS domain"/>
    <property type="match status" value="1"/>
</dbReference>
<dbReference type="InterPro" id="IPR001633">
    <property type="entry name" value="EAL_dom"/>
</dbReference>
<dbReference type="AlphaFoldDB" id="A0A2W1JVI9"/>
<dbReference type="Gene3D" id="3.40.50.2300">
    <property type="match status" value="1"/>
</dbReference>
<dbReference type="NCBIfam" id="TIGR00254">
    <property type="entry name" value="GGDEF"/>
    <property type="match status" value="1"/>
</dbReference>
<dbReference type="GO" id="GO:0000160">
    <property type="term" value="P:phosphorelay signal transduction system"/>
    <property type="evidence" value="ECO:0007669"/>
    <property type="project" value="InterPro"/>
</dbReference>
<sequence length="686" mass="78076">MGEPLKILLVEDSEDDALLLLRELRQGNFTPSWERVQTATTLQEQLTHKNWDIIISDYRMPGFDAPAALKIVQQSGLDIPFIVISGTVGEHLAVEMMKAGAHDYLMKSSLIRLPEAVRRERRDAHIRAERQRAEVLLKQQLAAMEAAIDGIAIVQDGVYLYVNQAHLRLFGYDCAQELTGQNWKILYPSTEMERVENEICPALKRNGAWQGDAIATRKDGSTFIQGLSLTLAEDGLLISVSRDISDLKQAQEQIIHNALHDALTGLPNRILFLERLELAINQALRDEDYHYAVLFLDLDRFKVINDSLGHGIGDQLLLEIAERLQTHVRKIDLVSRLGGDEFVILLEKIDGVETVTQITERILEGCKTPLTIEGHRIFTSISIGIVIGNRDYHHASDLLRDADIAMYRAKEKEHNSYKFFNAMMHTQMLNRLTLETDLYKALEQEEFIIHYQPVFDLIDDALVGFEALVRWQHPTHGLVFPDTFIPIAEDTRLITRLDNWVFRQACQQMAHWQQNFPNCSDLKISINLSAQDLQTYDLIDNIDTILTQTGLEGRSIIIEITESMLIEDIEKTVDILAQIESRNIQISIDDFGTGYSSLNYLHRLPVNNLKIDRSFVTQIQEENRNCQVVNTIIALSSQLELTSVAEGIERPQQLQKLKQLGCRFGQGYLFSKPLSPADIETNFLSR</sequence>
<feature type="modified residue" description="4-aspartylphosphate" evidence="1">
    <location>
        <position position="57"/>
    </location>
</feature>
<dbReference type="CDD" id="cd01949">
    <property type="entry name" value="GGDEF"/>
    <property type="match status" value="1"/>
</dbReference>
<dbReference type="CDD" id="cd00130">
    <property type="entry name" value="PAS"/>
    <property type="match status" value="1"/>
</dbReference>
<dbReference type="InterPro" id="IPR035965">
    <property type="entry name" value="PAS-like_dom_sf"/>
</dbReference>
<dbReference type="SMART" id="SM00091">
    <property type="entry name" value="PAS"/>
    <property type="match status" value="1"/>
</dbReference>
<protein>
    <submittedName>
        <fullName evidence="5">Phytochrome-like protein cph2</fullName>
    </submittedName>
</protein>
<reference evidence="5 6" key="1">
    <citation type="journal article" date="2018" name="Sci. Rep.">
        <title>A novel species of the marine cyanobacterium Acaryochloris with a unique pigment content and lifestyle.</title>
        <authorList>
            <person name="Partensky F."/>
            <person name="Six C."/>
            <person name="Ratin M."/>
            <person name="Garczarek L."/>
            <person name="Vaulot D."/>
            <person name="Probert I."/>
            <person name="Calteau A."/>
            <person name="Gourvil P."/>
            <person name="Marie D."/>
            <person name="Grebert T."/>
            <person name="Bouchier C."/>
            <person name="Le Panse S."/>
            <person name="Gachenot M."/>
            <person name="Rodriguez F."/>
            <person name="Garrido J.L."/>
        </authorList>
    </citation>
    <scope>NUCLEOTIDE SEQUENCE [LARGE SCALE GENOMIC DNA]</scope>
    <source>
        <strain evidence="5 6">RCC1774</strain>
    </source>
</reference>
<dbReference type="PROSITE" id="PS50883">
    <property type="entry name" value="EAL"/>
    <property type="match status" value="1"/>
</dbReference>
<dbReference type="Pfam" id="PF00563">
    <property type="entry name" value="EAL"/>
    <property type="match status" value="1"/>
</dbReference>
<dbReference type="InterPro" id="IPR043128">
    <property type="entry name" value="Rev_trsase/Diguanyl_cyclase"/>
</dbReference>
<feature type="domain" description="EAL" evidence="3">
    <location>
        <begin position="431"/>
        <end position="686"/>
    </location>
</feature>
<proteinExistence type="predicted"/>
<dbReference type="InterPro" id="IPR011006">
    <property type="entry name" value="CheY-like_superfamily"/>
</dbReference>
<dbReference type="Pfam" id="PF00990">
    <property type="entry name" value="GGDEF"/>
    <property type="match status" value="1"/>
</dbReference>
<evidence type="ECO:0000256" key="1">
    <source>
        <dbReference type="PROSITE-ProRule" id="PRU00169"/>
    </source>
</evidence>
<evidence type="ECO:0000313" key="6">
    <source>
        <dbReference type="Proteomes" id="UP000248857"/>
    </source>
</evidence>
<dbReference type="CDD" id="cd00156">
    <property type="entry name" value="REC"/>
    <property type="match status" value="1"/>
</dbReference>
<dbReference type="PANTHER" id="PTHR44757">
    <property type="entry name" value="DIGUANYLATE CYCLASE DGCP"/>
    <property type="match status" value="1"/>
</dbReference>
<dbReference type="Gene3D" id="3.20.20.450">
    <property type="entry name" value="EAL domain"/>
    <property type="match status" value="1"/>
</dbReference>
<dbReference type="InterPro" id="IPR000014">
    <property type="entry name" value="PAS"/>
</dbReference>
<dbReference type="SMART" id="SM00267">
    <property type="entry name" value="GGDEF"/>
    <property type="match status" value="1"/>
</dbReference>
<feature type="domain" description="Response regulatory" evidence="2">
    <location>
        <begin position="6"/>
        <end position="122"/>
    </location>
</feature>
<dbReference type="Gene3D" id="3.30.70.270">
    <property type="match status" value="1"/>
</dbReference>
<accession>A0A2W1JVI9</accession>
<dbReference type="Pfam" id="PF13426">
    <property type="entry name" value="PAS_9"/>
    <property type="match status" value="1"/>
</dbReference>